<reference evidence="1 2" key="1">
    <citation type="submission" date="2023-08" db="EMBL/GenBank/DDBJ databases">
        <title>Whole-genome sequencing of halo(alkali)philic microorganisms from hypersaline lakes.</title>
        <authorList>
            <person name="Sorokin D.Y."/>
            <person name="Abbas B."/>
            <person name="Merkel A.Y."/>
        </authorList>
    </citation>
    <scope>NUCLEOTIDE SEQUENCE [LARGE SCALE GENOMIC DNA]</scope>
    <source>
        <strain evidence="1 2">AB-CW4</strain>
    </source>
</reference>
<dbReference type="InterPro" id="IPR011008">
    <property type="entry name" value="Dimeric_a/b-barrel"/>
</dbReference>
<protein>
    <recommendedName>
        <fullName evidence="3">Antibiotic biosynthesis monooxygenase</fullName>
    </recommendedName>
</protein>
<evidence type="ECO:0000313" key="1">
    <source>
        <dbReference type="EMBL" id="MDQ2069813.1"/>
    </source>
</evidence>
<keyword evidence="2" id="KW-1185">Reference proteome</keyword>
<sequence length="111" mass="12672">MILREWRGVTPTSKRDEYLAYMEKTGIKAHTGLKGNHGVMVMTRDLPNNRSEVVILTLWESREAIEAFTGGRADKARYYTKEQDFLVEMPTDVIHYDIRQTDGLPGGSSRP</sequence>
<evidence type="ECO:0000313" key="2">
    <source>
        <dbReference type="Proteomes" id="UP001239019"/>
    </source>
</evidence>
<dbReference type="EMBL" id="JAVDDT010000004">
    <property type="protein sequence ID" value="MDQ2069813.1"/>
    <property type="molecule type" value="Genomic_DNA"/>
</dbReference>
<accession>A0ABU0W704</accession>
<dbReference type="Proteomes" id="UP001239019">
    <property type="component" value="Unassembled WGS sequence"/>
</dbReference>
<gene>
    <name evidence="1" type="ORF">RBH19_08005</name>
</gene>
<dbReference type="RefSeq" id="WP_306728308.1">
    <property type="nucleotide sequence ID" value="NZ_JAVDDT010000004.1"/>
</dbReference>
<name>A0ABU0W704_9GAMM</name>
<organism evidence="1 2">
    <name type="scientific">Natronospira bacteriovora</name>
    <dbReference type="NCBI Taxonomy" id="3069753"/>
    <lineage>
        <taxon>Bacteria</taxon>
        <taxon>Pseudomonadati</taxon>
        <taxon>Pseudomonadota</taxon>
        <taxon>Gammaproteobacteria</taxon>
        <taxon>Natronospirales</taxon>
        <taxon>Natronospiraceae</taxon>
        <taxon>Natronospira</taxon>
    </lineage>
</organism>
<comment type="caution">
    <text evidence="1">The sequence shown here is derived from an EMBL/GenBank/DDBJ whole genome shotgun (WGS) entry which is preliminary data.</text>
</comment>
<evidence type="ECO:0008006" key="3">
    <source>
        <dbReference type="Google" id="ProtNLM"/>
    </source>
</evidence>
<dbReference type="SUPFAM" id="SSF54909">
    <property type="entry name" value="Dimeric alpha+beta barrel"/>
    <property type="match status" value="1"/>
</dbReference>
<proteinExistence type="predicted"/>